<feature type="domain" description="Methyltransferase" evidence="1">
    <location>
        <begin position="48"/>
        <end position="135"/>
    </location>
</feature>
<dbReference type="InterPro" id="IPR050508">
    <property type="entry name" value="Methyltransf_Superfamily"/>
</dbReference>
<dbReference type="PANTHER" id="PTHR42912">
    <property type="entry name" value="METHYLTRANSFERASE"/>
    <property type="match status" value="1"/>
</dbReference>
<keyword evidence="2" id="KW-0489">Methyltransferase</keyword>
<organism evidence="2 3">
    <name type="scientific">Corynebacterium testudinoris</name>
    <dbReference type="NCBI Taxonomy" id="136857"/>
    <lineage>
        <taxon>Bacteria</taxon>
        <taxon>Bacillati</taxon>
        <taxon>Actinomycetota</taxon>
        <taxon>Actinomycetes</taxon>
        <taxon>Mycobacteriales</taxon>
        <taxon>Corynebacteriaceae</taxon>
        <taxon>Corynebacterium</taxon>
    </lineage>
</organism>
<proteinExistence type="predicted"/>
<dbReference type="AlphaFoldDB" id="A0A0G3H252"/>
<dbReference type="RefSeq" id="WP_047252005.1">
    <property type="nucleotide sequence ID" value="NZ_CP011545.1"/>
</dbReference>
<name>A0A0G3H252_9CORY</name>
<dbReference type="EMBL" id="CP011545">
    <property type="protein sequence ID" value="AKK07496.1"/>
    <property type="molecule type" value="Genomic_DNA"/>
</dbReference>
<dbReference type="PATRIC" id="fig|136857.5.peg.23"/>
<evidence type="ECO:0000259" key="1">
    <source>
        <dbReference type="Pfam" id="PF13649"/>
    </source>
</evidence>
<dbReference type="Gene3D" id="3.40.50.150">
    <property type="entry name" value="Vaccinia Virus protein VP39"/>
    <property type="match status" value="1"/>
</dbReference>
<keyword evidence="2" id="KW-0808">Transferase</keyword>
<dbReference type="SUPFAM" id="SSF53335">
    <property type="entry name" value="S-adenosyl-L-methionine-dependent methyltransferases"/>
    <property type="match status" value="1"/>
</dbReference>
<dbReference type="GO" id="GO:0032259">
    <property type="term" value="P:methylation"/>
    <property type="evidence" value="ECO:0007669"/>
    <property type="project" value="UniProtKB-KW"/>
</dbReference>
<reference evidence="3" key="2">
    <citation type="submission" date="2015-05" db="EMBL/GenBank/DDBJ databases">
        <title>Complete genome sequence of Corynebacterium testudinoris DSM 44614, recovered from necrotic lesions in the mouth of a tortoise.</title>
        <authorList>
            <person name="Ruckert C."/>
            <person name="Albersmeier A."/>
            <person name="Winkler A."/>
            <person name="Tauch A."/>
        </authorList>
    </citation>
    <scope>NUCLEOTIDE SEQUENCE [LARGE SCALE GENOMIC DNA]</scope>
    <source>
        <strain evidence="3">DSM 44614</strain>
    </source>
</reference>
<protein>
    <submittedName>
        <fullName evidence="2">Methyltransferase family protein</fullName>
    </submittedName>
</protein>
<gene>
    <name evidence="2" type="ORF">CTEST_00125</name>
</gene>
<sequence length="198" mass="21198">MAEKYQSVRAHYSARASEYIAALGSIQQVSPVDLTFIEMWARNLDGLVLDVGCGPGHWTHFLSSLGLTVEGIDPVPEFISSARARYPGVRFTVGRGDDLDVADGSLGGVLAWYSLIHGHPGAALKEFARSLRPGGGLALGFFTGPQLAPFDHAITTAYYWPVELLAVEVEAAGFTVTQCETRTDPGSRPHGAILAIRS</sequence>
<dbReference type="Pfam" id="PF13649">
    <property type="entry name" value="Methyltransf_25"/>
    <property type="match status" value="1"/>
</dbReference>
<dbReference type="InterPro" id="IPR029063">
    <property type="entry name" value="SAM-dependent_MTases_sf"/>
</dbReference>
<dbReference type="OrthoDB" id="9805171at2"/>
<reference evidence="2 3" key="1">
    <citation type="journal article" date="2015" name="Genome Announc.">
        <title>Complete Genome Sequence of the Type Strain Corynebacterium testudinoris DSM 44614, Recovered from Necrotic Lesions in the Mouth of a Tortoise.</title>
        <authorList>
            <person name="Ruckert C."/>
            <person name="Kriete M."/>
            <person name="Jaenicke S."/>
            <person name="Winkler A."/>
            <person name="Tauch A."/>
        </authorList>
    </citation>
    <scope>NUCLEOTIDE SEQUENCE [LARGE SCALE GENOMIC DNA]</scope>
    <source>
        <strain evidence="2 3">DSM 44614</strain>
    </source>
</reference>
<dbReference type="PANTHER" id="PTHR42912:SF95">
    <property type="entry name" value="METHYLTRANSFERASE TYPE 11 DOMAIN-CONTAINING PROTEIN"/>
    <property type="match status" value="1"/>
</dbReference>
<accession>A0A0G3H252</accession>
<evidence type="ECO:0000313" key="3">
    <source>
        <dbReference type="Proteomes" id="UP000035540"/>
    </source>
</evidence>
<evidence type="ECO:0000313" key="2">
    <source>
        <dbReference type="EMBL" id="AKK07496.1"/>
    </source>
</evidence>
<dbReference type="Proteomes" id="UP000035540">
    <property type="component" value="Chromosome"/>
</dbReference>
<keyword evidence="3" id="KW-1185">Reference proteome</keyword>
<dbReference type="CDD" id="cd02440">
    <property type="entry name" value="AdoMet_MTases"/>
    <property type="match status" value="1"/>
</dbReference>
<dbReference type="GO" id="GO:0008168">
    <property type="term" value="F:methyltransferase activity"/>
    <property type="evidence" value="ECO:0007669"/>
    <property type="project" value="UniProtKB-KW"/>
</dbReference>
<dbReference type="KEGG" id="cted:CTEST_00125"/>
<dbReference type="InterPro" id="IPR041698">
    <property type="entry name" value="Methyltransf_25"/>
</dbReference>